<dbReference type="InterPro" id="IPR015425">
    <property type="entry name" value="FH2_Formin"/>
</dbReference>
<feature type="domain" description="FH2" evidence="3">
    <location>
        <begin position="1"/>
        <end position="175"/>
    </location>
</feature>
<evidence type="ECO:0000256" key="2">
    <source>
        <dbReference type="SAM" id="Phobius"/>
    </source>
</evidence>
<keyword evidence="5" id="KW-1185">Reference proteome</keyword>
<dbReference type="InterPro" id="IPR042201">
    <property type="entry name" value="FH2_Formin_sf"/>
</dbReference>
<evidence type="ECO:0000259" key="3">
    <source>
        <dbReference type="PROSITE" id="PS51444"/>
    </source>
</evidence>
<dbReference type="Proteomes" id="UP001632038">
    <property type="component" value="Unassembled WGS sequence"/>
</dbReference>
<dbReference type="EMBL" id="JAVIJP010000063">
    <property type="protein sequence ID" value="KAL3621758.1"/>
    <property type="molecule type" value="Genomic_DNA"/>
</dbReference>
<evidence type="ECO:0000313" key="4">
    <source>
        <dbReference type="EMBL" id="KAL3621758.1"/>
    </source>
</evidence>
<dbReference type="PROSITE" id="PS51444">
    <property type="entry name" value="FH2"/>
    <property type="match status" value="1"/>
</dbReference>
<dbReference type="SUPFAM" id="SSF101447">
    <property type="entry name" value="Formin homology 2 domain (FH2 domain)"/>
    <property type="match status" value="1"/>
</dbReference>
<sequence>MAASYWTAYLISLFEVLGGLLGPYWKAVGLAFNCSFLLFGSVIQLIACARPLTLPGNPDGFGPELFETSVKMAPSKEEEIKLKKYDDESSKLGPAERFLRAILDIPFAFKRVEAMLYRAKFNTEVEYLRKSFQIIEEASEELKNSKLFLKLLEAVLRTGYRTNDDINCGSAKAFK</sequence>
<protein>
    <submittedName>
        <fullName evidence="4">Formin-like protein 6</fullName>
    </submittedName>
</protein>
<feature type="transmembrane region" description="Helical" evidence="2">
    <location>
        <begin position="6"/>
        <end position="25"/>
    </location>
</feature>
<keyword evidence="2" id="KW-1133">Transmembrane helix</keyword>
<dbReference type="PANTHER" id="PTHR23213">
    <property type="entry name" value="FORMIN-RELATED"/>
    <property type="match status" value="1"/>
</dbReference>
<evidence type="ECO:0000313" key="5">
    <source>
        <dbReference type="Proteomes" id="UP001632038"/>
    </source>
</evidence>
<proteinExistence type="inferred from homology"/>
<keyword evidence="2" id="KW-0812">Transmembrane</keyword>
<name>A0ABD3BW99_9LAMI</name>
<gene>
    <name evidence="4" type="primary">FH6_2</name>
    <name evidence="4" type="ORF">CASFOL_034418</name>
</gene>
<evidence type="ECO:0000256" key="1">
    <source>
        <dbReference type="ARBA" id="ARBA00025793"/>
    </source>
</evidence>
<comment type="caution">
    <text evidence="4">The sequence shown here is derived from an EMBL/GenBank/DDBJ whole genome shotgun (WGS) entry which is preliminary data.</text>
</comment>
<reference evidence="5" key="1">
    <citation type="journal article" date="2024" name="IScience">
        <title>Strigolactones Initiate the Formation of Haustorium-like Structures in Castilleja.</title>
        <authorList>
            <person name="Buerger M."/>
            <person name="Peterson D."/>
            <person name="Chory J."/>
        </authorList>
    </citation>
    <scope>NUCLEOTIDE SEQUENCE [LARGE SCALE GENOMIC DNA]</scope>
</reference>
<dbReference type="PANTHER" id="PTHR23213:SF338">
    <property type="entry name" value="FORMIN-LIKE PROTEIN 6"/>
    <property type="match status" value="1"/>
</dbReference>
<dbReference type="AlphaFoldDB" id="A0ABD3BW99"/>
<organism evidence="4 5">
    <name type="scientific">Castilleja foliolosa</name>
    <dbReference type="NCBI Taxonomy" id="1961234"/>
    <lineage>
        <taxon>Eukaryota</taxon>
        <taxon>Viridiplantae</taxon>
        <taxon>Streptophyta</taxon>
        <taxon>Embryophyta</taxon>
        <taxon>Tracheophyta</taxon>
        <taxon>Spermatophyta</taxon>
        <taxon>Magnoliopsida</taxon>
        <taxon>eudicotyledons</taxon>
        <taxon>Gunneridae</taxon>
        <taxon>Pentapetalae</taxon>
        <taxon>asterids</taxon>
        <taxon>lamiids</taxon>
        <taxon>Lamiales</taxon>
        <taxon>Orobanchaceae</taxon>
        <taxon>Pedicularideae</taxon>
        <taxon>Castillejinae</taxon>
        <taxon>Castilleja</taxon>
    </lineage>
</organism>
<accession>A0ABD3BW99</accession>
<keyword evidence="2" id="KW-0472">Membrane</keyword>
<dbReference type="InterPro" id="IPR027643">
    <property type="entry name" value="Formin-like_plant"/>
</dbReference>
<dbReference type="Pfam" id="PF02181">
    <property type="entry name" value="FH2"/>
    <property type="match status" value="1"/>
</dbReference>
<comment type="similarity">
    <text evidence="1">Belongs to the formin-like family. Class-I subfamily.</text>
</comment>
<dbReference type="Gene3D" id="1.20.58.2220">
    <property type="entry name" value="Formin, FH2 domain"/>
    <property type="match status" value="1"/>
</dbReference>